<keyword evidence="3" id="KW-1185">Reference proteome</keyword>
<protein>
    <recommendedName>
        <fullName evidence="4">Tocopherol cyclase</fullName>
    </recommendedName>
</protein>
<feature type="coiled-coil region" evidence="1">
    <location>
        <begin position="330"/>
        <end position="357"/>
    </location>
</feature>
<dbReference type="Proteomes" id="UP000244005">
    <property type="component" value="Unassembled WGS sequence"/>
</dbReference>
<dbReference type="AlphaFoldDB" id="A0A2R6WEW2"/>
<accession>A0A2R6WEW2</accession>
<organism evidence="2 3">
    <name type="scientific">Marchantia polymorpha</name>
    <name type="common">Common liverwort</name>
    <name type="synonym">Marchantia aquatica</name>
    <dbReference type="NCBI Taxonomy" id="3197"/>
    <lineage>
        <taxon>Eukaryota</taxon>
        <taxon>Viridiplantae</taxon>
        <taxon>Streptophyta</taxon>
        <taxon>Embryophyta</taxon>
        <taxon>Marchantiophyta</taxon>
        <taxon>Marchantiopsida</taxon>
        <taxon>Marchantiidae</taxon>
        <taxon>Marchantiales</taxon>
        <taxon>Marchantiaceae</taxon>
        <taxon>Marchantia</taxon>
    </lineage>
</organism>
<dbReference type="PANTHER" id="PTHR35309">
    <property type="match status" value="1"/>
</dbReference>
<dbReference type="Pfam" id="PF14249">
    <property type="entry name" value="Tocopherol_cycl"/>
    <property type="match status" value="1"/>
</dbReference>
<dbReference type="PANTHER" id="PTHR35309:SF4">
    <property type="entry name" value="TOCOPHEROL CYCLASE"/>
    <property type="match status" value="1"/>
</dbReference>
<dbReference type="InterPro" id="IPR025893">
    <property type="entry name" value="Tocopherol_cyclase"/>
</dbReference>
<dbReference type="EMBL" id="KZ772771">
    <property type="protein sequence ID" value="PTQ32380.1"/>
    <property type="molecule type" value="Genomic_DNA"/>
</dbReference>
<evidence type="ECO:0000313" key="2">
    <source>
        <dbReference type="EMBL" id="PTQ32380.1"/>
    </source>
</evidence>
<reference evidence="3" key="1">
    <citation type="journal article" date="2017" name="Cell">
        <title>Insights into land plant evolution garnered from the Marchantia polymorpha genome.</title>
        <authorList>
            <person name="Bowman J.L."/>
            <person name="Kohchi T."/>
            <person name="Yamato K.T."/>
            <person name="Jenkins J."/>
            <person name="Shu S."/>
            <person name="Ishizaki K."/>
            <person name="Yamaoka S."/>
            <person name="Nishihama R."/>
            <person name="Nakamura Y."/>
            <person name="Berger F."/>
            <person name="Adam C."/>
            <person name="Aki S.S."/>
            <person name="Althoff F."/>
            <person name="Araki T."/>
            <person name="Arteaga-Vazquez M.A."/>
            <person name="Balasubrmanian S."/>
            <person name="Barry K."/>
            <person name="Bauer D."/>
            <person name="Boehm C.R."/>
            <person name="Briginshaw L."/>
            <person name="Caballero-Perez J."/>
            <person name="Catarino B."/>
            <person name="Chen F."/>
            <person name="Chiyoda S."/>
            <person name="Chovatia M."/>
            <person name="Davies K.M."/>
            <person name="Delmans M."/>
            <person name="Demura T."/>
            <person name="Dierschke T."/>
            <person name="Dolan L."/>
            <person name="Dorantes-Acosta A.E."/>
            <person name="Eklund D.M."/>
            <person name="Florent S.N."/>
            <person name="Flores-Sandoval E."/>
            <person name="Fujiyama A."/>
            <person name="Fukuzawa H."/>
            <person name="Galik B."/>
            <person name="Grimanelli D."/>
            <person name="Grimwood J."/>
            <person name="Grossniklaus U."/>
            <person name="Hamada T."/>
            <person name="Haseloff J."/>
            <person name="Hetherington A.J."/>
            <person name="Higo A."/>
            <person name="Hirakawa Y."/>
            <person name="Hundley H.N."/>
            <person name="Ikeda Y."/>
            <person name="Inoue K."/>
            <person name="Inoue S.I."/>
            <person name="Ishida S."/>
            <person name="Jia Q."/>
            <person name="Kakita M."/>
            <person name="Kanazawa T."/>
            <person name="Kawai Y."/>
            <person name="Kawashima T."/>
            <person name="Kennedy M."/>
            <person name="Kinose K."/>
            <person name="Kinoshita T."/>
            <person name="Kohara Y."/>
            <person name="Koide E."/>
            <person name="Komatsu K."/>
            <person name="Kopischke S."/>
            <person name="Kubo M."/>
            <person name="Kyozuka J."/>
            <person name="Lagercrantz U."/>
            <person name="Lin S.S."/>
            <person name="Lindquist E."/>
            <person name="Lipzen A.M."/>
            <person name="Lu C.W."/>
            <person name="De Luna E."/>
            <person name="Martienssen R.A."/>
            <person name="Minamino N."/>
            <person name="Mizutani M."/>
            <person name="Mizutani M."/>
            <person name="Mochizuki N."/>
            <person name="Monte I."/>
            <person name="Mosher R."/>
            <person name="Nagasaki H."/>
            <person name="Nakagami H."/>
            <person name="Naramoto S."/>
            <person name="Nishitani K."/>
            <person name="Ohtani M."/>
            <person name="Okamoto T."/>
            <person name="Okumura M."/>
            <person name="Phillips J."/>
            <person name="Pollak B."/>
            <person name="Reinders A."/>
            <person name="Rovekamp M."/>
            <person name="Sano R."/>
            <person name="Sawa S."/>
            <person name="Schmid M.W."/>
            <person name="Shirakawa M."/>
            <person name="Solano R."/>
            <person name="Spunde A."/>
            <person name="Suetsugu N."/>
            <person name="Sugano S."/>
            <person name="Sugiyama A."/>
            <person name="Sun R."/>
            <person name="Suzuki Y."/>
            <person name="Takenaka M."/>
            <person name="Takezawa D."/>
            <person name="Tomogane H."/>
            <person name="Tsuzuki M."/>
            <person name="Ueda T."/>
            <person name="Umeda M."/>
            <person name="Ward J.M."/>
            <person name="Watanabe Y."/>
            <person name="Yazaki K."/>
            <person name="Yokoyama R."/>
            <person name="Yoshitake Y."/>
            <person name="Yotsui I."/>
            <person name="Zachgo S."/>
            <person name="Schmutz J."/>
        </authorList>
    </citation>
    <scope>NUCLEOTIDE SEQUENCE [LARGE SCALE GENOMIC DNA]</scope>
    <source>
        <strain evidence="3">Tak-1</strain>
    </source>
</reference>
<evidence type="ECO:0000313" key="3">
    <source>
        <dbReference type="Proteomes" id="UP000244005"/>
    </source>
</evidence>
<dbReference type="OMA" id="TIHQEKN"/>
<sequence>MSIPRVVPILWDLETQFRESSKARHSIHRGISKSLSSPSMLGSSRGRVMHEAIVMTILIFMDERREEARFQDGVYREDWPAEPVGFEWEAPGLGKLKMTAHETHLDMTVKGYSLKARLTDEILWDTEQSEKGPEGWAKSFPIPTHWYVYSLGSKAEYEFSGPDGALARKGTALAHCEKNWGLTFPNGHVWFQGFSKENDAQILGSAAFFTLGSVKTPYIVSMGYRSPVINIDMRTNDLGTVFKNIEIKPLDGEFSVTGVSTSHTIQIHAKANPETLCESILAPMAKVKWESACRETFLAEITVEVYEHAAWGIAGDDKLIDKRTFLYAGLEFGEDLLKEATENLKKEDEDKQVERSRAIDS</sequence>
<keyword evidence="1" id="KW-0175">Coiled coil</keyword>
<dbReference type="OrthoDB" id="1878182at2759"/>
<dbReference type="GO" id="GO:0009976">
    <property type="term" value="F:tocopherol cyclase activity"/>
    <property type="evidence" value="ECO:0007669"/>
    <property type="project" value="InterPro"/>
</dbReference>
<gene>
    <name evidence="2" type="ORF">MARPO_0099s0019</name>
</gene>
<name>A0A2R6WEW2_MARPO</name>
<dbReference type="Gramene" id="Mp7g01450.1">
    <property type="protein sequence ID" value="Mp7g01450.1.cds"/>
    <property type="gene ID" value="Mp7g01450"/>
</dbReference>
<evidence type="ECO:0008006" key="4">
    <source>
        <dbReference type="Google" id="ProtNLM"/>
    </source>
</evidence>
<evidence type="ECO:0000256" key="1">
    <source>
        <dbReference type="SAM" id="Coils"/>
    </source>
</evidence>
<proteinExistence type="predicted"/>